<dbReference type="Proteomes" id="UP000487649">
    <property type="component" value="Unassembled WGS sequence"/>
</dbReference>
<feature type="domain" description="IstB-like ATP-binding" evidence="1">
    <location>
        <begin position="129"/>
        <end position="277"/>
    </location>
</feature>
<dbReference type="InterPro" id="IPR027417">
    <property type="entry name" value="P-loop_NTPase"/>
</dbReference>
<gene>
    <name evidence="2" type="ORF">GMA92_12635</name>
</gene>
<organism evidence="2 3">
    <name type="scientific">Turicibacter sanguinis</name>
    <dbReference type="NCBI Taxonomy" id="154288"/>
    <lineage>
        <taxon>Bacteria</taxon>
        <taxon>Bacillati</taxon>
        <taxon>Bacillota</taxon>
        <taxon>Erysipelotrichia</taxon>
        <taxon>Erysipelotrichales</taxon>
        <taxon>Turicibacteraceae</taxon>
        <taxon>Turicibacter</taxon>
    </lineage>
</organism>
<dbReference type="AlphaFoldDB" id="A0A9X5APG8"/>
<dbReference type="Gene3D" id="3.40.50.300">
    <property type="entry name" value="P-loop containing nucleotide triphosphate hydrolases"/>
    <property type="match status" value="1"/>
</dbReference>
<protein>
    <recommendedName>
        <fullName evidence="1">IstB-like ATP-binding domain-containing protein</fullName>
    </recommendedName>
</protein>
<dbReference type="PANTHER" id="PTHR30050">
    <property type="entry name" value="CHROMOSOMAL REPLICATION INITIATOR PROTEIN DNAA"/>
    <property type="match status" value="1"/>
</dbReference>
<dbReference type="SUPFAM" id="SSF52540">
    <property type="entry name" value="P-loop containing nucleoside triphosphate hydrolases"/>
    <property type="match status" value="1"/>
</dbReference>
<dbReference type="Pfam" id="PF01695">
    <property type="entry name" value="IstB_IS21"/>
    <property type="match status" value="1"/>
</dbReference>
<dbReference type="RefSeq" id="WP_155223028.1">
    <property type="nucleotide sequence ID" value="NZ_JADPFQ010000017.1"/>
</dbReference>
<evidence type="ECO:0000313" key="3">
    <source>
        <dbReference type="Proteomes" id="UP000487649"/>
    </source>
</evidence>
<sequence>MQSLSELLGKSTQQDASISNLTEVERVQYFVNVDNARQGHLNQKDFDCKVCLNKGWIAVVQQHNDIVTQATKICGCMEVRKMIQNARLSGMGELLDHRLENFKVTETWQGIVLEGARNYLEHQGDSWFAILGQSGAGKTMICSAIANKLLKRYKKVKYMAWTEFTEKLKRMKFDVDRDEYFDEFSKVEVLYIDDFLKGSVVDDSGKLKVNPTDVKYAFQLINERYNKRLVTIISSEFMIDEIRDYVDEAVAGRINERCKEFCLQIKKDGNKNYRFKQEIIL</sequence>
<dbReference type="GO" id="GO:0005524">
    <property type="term" value="F:ATP binding"/>
    <property type="evidence" value="ECO:0007669"/>
    <property type="project" value="InterPro"/>
</dbReference>
<reference evidence="2 3" key="1">
    <citation type="journal article" date="2019" name="Nat. Med.">
        <title>A library of human gut bacterial isolates paired with longitudinal multiomics data enables mechanistic microbiome research.</title>
        <authorList>
            <person name="Poyet M."/>
            <person name="Groussin M."/>
            <person name="Gibbons S.M."/>
            <person name="Avila-Pacheco J."/>
            <person name="Jiang X."/>
            <person name="Kearney S.M."/>
            <person name="Perrotta A.R."/>
            <person name="Berdy B."/>
            <person name="Zhao S."/>
            <person name="Lieberman T.D."/>
            <person name="Swanson P.K."/>
            <person name="Smith M."/>
            <person name="Roesemann S."/>
            <person name="Alexander J.E."/>
            <person name="Rich S.A."/>
            <person name="Livny J."/>
            <person name="Vlamakis H."/>
            <person name="Clish C."/>
            <person name="Bullock K."/>
            <person name="Deik A."/>
            <person name="Scott J."/>
            <person name="Pierce K.A."/>
            <person name="Xavier R.J."/>
            <person name="Alm E.J."/>
        </authorList>
    </citation>
    <scope>NUCLEOTIDE SEQUENCE [LARGE SCALE GENOMIC DNA]</scope>
    <source>
        <strain evidence="2 3">BIOML-A198</strain>
    </source>
</reference>
<dbReference type="EMBL" id="WMQE01000033">
    <property type="protein sequence ID" value="MTK22257.1"/>
    <property type="molecule type" value="Genomic_DNA"/>
</dbReference>
<dbReference type="InterPro" id="IPR002611">
    <property type="entry name" value="IstB_ATP-bd"/>
</dbReference>
<proteinExistence type="predicted"/>
<dbReference type="PANTHER" id="PTHR30050:SF10">
    <property type="entry name" value="PHAGE-LIKE ELEMENT PBSX PROTEIN XKDC"/>
    <property type="match status" value="1"/>
</dbReference>
<dbReference type="GO" id="GO:0006260">
    <property type="term" value="P:DNA replication"/>
    <property type="evidence" value="ECO:0007669"/>
    <property type="project" value="TreeGrafter"/>
</dbReference>
<accession>A0A9X5APG8</accession>
<comment type="caution">
    <text evidence="2">The sequence shown here is derived from an EMBL/GenBank/DDBJ whole genome shotgun (WGS) entry which is preliminary data.</text>
</comment>
<evidence type="ECO:0000313" key="2">
    <source>
        <dbReference type="EMBL" id="MTK22257.1"/>
    </source>
</evidence>
<name>A0A9X5APG8_9FIRM</name>
<evidence type="ECO:0000259" key="1">
    <source>
        <dbReference type="Pfam" id="PF01695"/>
    </source>
</evidence>